<evidence type="ECO:0000313" key="3">
    <source>
        <dbReference type="Proteomes" id="UP001165085"/>
    </source>
</evidence>
<name>A0A9W7B133_9STRA</name>
<feature type="transmembrane region" description="Helical" evidence="1">
    <location>
        <begin position="131"/>
        <end position="149"/>
    </location>
</feature>
<evidence type="ECO:0000313" key="2">
    <source>
        <dbReference type="EMBL" id="GMH80176.1"/>
    </source>
</evidence>
<keyword evidence="1" id="KW-1133">Transmembrane helix</keyword>
<feature type="transmembrane region" description="Helical" evidence="1">
    <location>
        <begin position="88"/>
        <end position="111"/>
    </location>
</feature>
<protein>
    <submittedName>
        <fullName evidence="2">Uncharacterized protein</fullName>
    </submittedName>
</protein>
<accession>A0A9W7B133</accession>
<organism evidence="2 3">
    <name type="scientific">Triparma strigata</name>
    <dbReference type="NCBI Taxonomy" id="1606541"/>
    <lineage>
        <taxon>Eukaryota</taxon>
        <taxon>Sar</taxon>
        <taxon>Stramenopiles</taxon>
        <taxon>Ochrophyta</taxon>
        <taxon>Bolidophyceae</taxon>
        <taxon>Parmales</taxon>
        <taxon>Triparmaceae</taxon>
        <taxon>Triparma</taxon>
    </lineage>
</organism>
<dbReference type="AlphaFoldDB" id="A0A9W7B133"/>
<gene>
    <name evidence="2" type="ORF">TrST_g12172</name>
</gene>
<comment type="caution">
    <text evidence="2">The sequence shown here is derived from an EMBL/GenBank/DDBJ whole genome shotgun (WGS) entry which is preliminary data.</text>
</comment>
<reference evidence="3" key="1">
    <citation type="journal article" date="2023" name="Commun. Biol.">
        <title>Genome analysis of Parmales, the sister group of diatoms, reveals the evolutionary specialization of diatoms from phago-mixotrophs to photoautotrophs.</title>
        <authorList>
            <person name="Ban H."/>
            <person name="Sato S."/>
            <person name="Yoshikawa S."/>
            <person name="Yamada K."/>
            <person name="Nakamura Y."/>
            <person name="Ichinomiya M."/>
            <person name="Sato N."/>
            <person name="Blanc-Mathieu R."/>
            <person name="Endo H."/>
            <person name="Kuwata A."/>
            <person name="Ogata H."/>
        </authorList>
    </citation>
    <scope>NUCLEOTIDE SEQUENCE [LARGE SCALE GENOMIC DNA]</scope>
    <source>
        <strain evidence="3">NIES 3701</strain>
    </source>
</reference>
<feature type="transmembrane region" description="Helical" evidence="1">
    <location>
        <begin position="243"/>
        <end position="263"/>
    </location>
</feature>
<dbReference type="EMBL" id="BRXY01000241">
    <property type="protein sequence ID" value="GMH80176.1"/>
    <property type="molecule type" value="Genomic_DNA"/>
</dbReference>
<keyword evidence="3" id="KW-1185">Reference proteome</keyword>
<feature type="transmembrane region" description="Helical" evidence="1">
    <location>
        <begin position="188"/>
        <end position="209"/>
    </location>
</feature>
<sequence length="494" mass="55198">MQVTPISNPPVDQRALKSSVENILNATHEDLAAVLRSMQHPAADRIIRDLVLGRQVTGALMSTTMSTVSTAIRWEGRKRDRLIESVQCLSKMMFVVVIFCSISYGTIRMLANFAQNMTLDSKRKTRFACVLAYQLTLYLISILMVYFALPRSLKHAMPVSTLFNAIMIVFSSYILLTSGDELFGGGAFWASFCGIQTSMCIILMGDAVIMNRKKEEIKNAPEGIIIQPYTVGRRIRRAVKSGLPMLLVFTVLILYLYGVFPLFRFSKSSAWKSSVCLLALCLKILGNKGQILLMKSGGGYDWKADYSCYIYELSTSLMCRILVLSVPNPEAAKLLGIAAAWAEVVTRIFFYVLFIKSGANQQFWTSSHREKFVSNGYLRVMDNNNDMVVEYVSAITAAIILYYLPSTGLFQFANSIESAQIETSTVLTLLLYQIVPELFCDLFCTSLEIIGGLSEFHNKYWKLNQEGRNLERALLLKGIATVTTVALTCSSTMV</sequence>
<keyword evidence="1" id="KW-0812">Transmembrane</keyword>
<feature type="transmembrane region" description="Helical" evidence="1">
    <location>
        <begin position="388"/>
        <end position="410"/>
    </location>
</feature>
<proteinExistence type="predicted"/>
<keyword evidence="1" id="KW-0472">Membrane</keyword>
<feature type="transmembrane region" description="Helical" evidence="1">
    <location>
        <begin position="156"/>
        <end position="176"/>
    </location>
</feature>
<dbReference type="Proteomes" id="UP001165085">
    <property type="component" value="Unassembled WGS sequence"/>
</dbReference>
<evidence type="ECO:0000256" key="1">
    <source>
        <dbReference type="SAM" id="Phobius"/>
    </source>
</evidence>
<feature type="transmembrane region" description="Helical" evidence="1">
    <location>
        <begin position="332"/>
        <end position="354"/>
    </location>
</feature>